<dbReference type="Pfam" id="PF22939">
    <property type="entry name" value="WHD_GPIID"/>
    <property type="match status" value="1"/>
</dbReference>
<dbReference type="InterPro" id="IPR029058">
    <property type="entry name" value="AB_hydrolase_fold"/>
</dbReference>
<evidence type="ECO:0000259" key="2">
    <source>
        <dbReference type="PROSITE" id="PS50837"/>
    </source>
</evidence>
<comment type="caution">
    <text evidence="3">The sequence shown here is derived from an EMBL/GenBank/DDBJ whole genome shotgun (WGS) entry which is preliminary data.</text>
</comment>
<dbReference type="OrthoDB" id="5086500at2759"/>
<dbReference type="InterPro" id="IPR056884">
    <property type="entry name" value="NPHP3-like_N"/>
</dbReference>
<sequence length="902" mass="101677">MPLRQLYPDLENTAEDEAIVDIVAVHGLNPRSIPDQDHAWDTWRTPAGPEGKLWLRDELPKELPLARIFLYEYNSTALYGKDHSTFVDKVNAFLEELRIDRRRAPRRPLLLLGHSLGGLLIKQALINAHNNENHADIKDSTQGLAFFATPHDGGKQSLVNLGKITAKIARELGFQKGDNILETLKSGSMFSDLMHEHWRHRLLEHPIVSFWGTLDTIVPRESTSFGLPGKHENVVSLQATHGGVCKFGTSLQDRDNFKLVQANIQDLYERAIANGESAALPEDDPVDEAPEMKKKAERAKQVAKFLKNLYKSSYSDAKDRNPQRVQGTCEWFTGHHRFQDWKDEKTCGLLWVSADPGCGKSVLSRYLVDEVLPSSSTSTTCYFFFKDDFEGQKSAAGALCCVLRQLFKEKPALLQDSILKQYEEDGDKLLGSFRDLWRILVSVSRSQGSGEVVCVLDALDECEKHDRRLLVQTLNDFYLENDTKASLKFLVTSRPYVHIERGFNGIQTKLPMIHLQGEGQSESEKIAREIDLVVEARATQVCKELKLTKDEEKVLKGEMTQNPNRTYLWVYLVFEQLQGFAGHSSTQIKEDIRNIPRTVNDAYEKILSRSPDESKARKLLHIVVAAKRPLNLTEMAVAMSIERDHTLYSQLEIGPKDRLSSWIRQLCGLFVSIVDDKIYLLHQTAAEFLVERVGDDDARGTLLKPDDSRFEWKHSLSPGLSNLILGAPSTPLGWAVGLKEVHMVKKLLGNRRVTVGKEMLFRAAMDDSEDIFTALLATGQVRVKCQAENGRRLLNWALRHSAVRVAKYLLETDQFDIGTEMQPWPGELSAVAYAAKKGADELLRLLLATGQADVDFRNGDSKERTPLSFAAEAGAQEMVTKELYDCSLQPEKQTSTLQILRC</sequence>
<organism evidence="3 4">
    <name type="scientific">Fusarium piperis</name>
    <dbReference type="NCBI Taxonomy" id="1435070"/>
    <lineage>
        <taxon>Eukaryota</taxon>
        <taxon>Fungi</taxon>
        <taxon>Dikarya</taxon>
        <taxon>Ascomycota</taxon>
        <taxon>Pezizomycotina</taxon>
        <taxon>Sordariomycetes</taxon>
        <taxon>Hypocreomycetidae</taxon>
        <taxon>Hypocreales</taxon>
        <taxon>Nectriaceae</taxon>
        <taxon>Fusarium</taxon>
        <taxon>Fusarium solani species complex</taxon>
    </lineage>
</organism>
<dbReference type="InterPro" id="IPR007111">
    <property type="entry name" value="NACHT_NTPase"/>
</dbReference>
<dbReference type="Gene3D" id="3.40.50.300">
    <property type="entry name" value="P-loop containing nucleotide triphosphate hydrolases"/>
    <property type="match status" value="1"/>
</dbReference>
<evidence type="ECO:0000256" key="1">
    <source>
        <dbReference type="ARBA" id="ARBA00022737"/>
    </source>
</evidence>
<proteinExistence type="predicted"/>
<dbReference type="SUPFAM" id="SSF48403">
    <property type="entry name" value="Ankyrin repeat"/>
    <property type="match status" value="1"/>
</dbReference>
<dbReference type="PROSITE" id="PS50837">
    <property type="entry name" value="NACHT"/>
    <property type="match status" value="1"/>
</dbReference>
<dbReference type="EMBL" id="JAPEUR010000044">
    <property type="protein sequence ID" value="KAJ4326183.1"/>
    <property type="molecule type" value="Genomic_DNA"/>
</dbReference>
<gene>
    <name evidence="3" type="ORF">N0V84_003234</name>
</gene>
<evidence type="ECO:0000313" key="4">
    <source>
        <dbReference type="Proteomes" id="UP001140502"/>
    </source>
</evidence>
<dbReference type="Gene3D" id="3.40.50.1820">
    <property type="entry name" value="alpha/beta hydrolase"/>
    <property type="match status" value="1"/>
</dbReference>
<dbReference type="Pfam" id="PF24883">
    <property type="entry name" value="NPHP3_N"/>
    <property type="match status" value="1"/>
</dbReference>
<dbReference type="PANTHER" id="PTHR10039">
    <property type="entry name" value="AMELOGENIN"/>
    <property type="match status" value="1"/>
</dbReference>
<dbReference type="Gene3D" id="1.25.40.20">
    <property type="entry name" value="Ankyrin repeat-containing domain"/>
    <property type="match status" value="1"/>
</dbReference>
<dbReference type="InterPro" id="IPR054471">
    <property type="entry name" value="GPIID_WHD"/>
</dbReference>
<protein>
    <recommendedName>
        <fullName evidence="2">NACHT domain-containing protein</fullName>
    </recommendedName>
</protein>
<keyword evidence="1" id="KW-0677">Repeat</keyword>
<dbReference type="AlphaFoldDB" id="A0A9W9BSN8"/>
<dbReference type="InterPro" id="IPR036770">
    <property type="entry name" value="Ankyrin_rpt-contain_sf"/>
</dbReference>
<evidence type="ECO:0000313" key="3">
    <source>
        <dbReference type="EMBL" id="KAJ4326183.1"/>
    </source>
</evidence>
<accession>A0A9W9BSN8</accession>
<dbReference type="InterPro" id="IPR027417">
    <property type="entry name" value="P-loop_NTPase"/>
</dbReference>
<feature type="domain" description="NACHT" evidence="2">
    <location>
        <begin position="348"/>
        <end position="495"/>
    </location>
</feature>
<dbReference type="SUPFAM" id="SSF53474">
    <property type="entry name" value="alpha/beta-Hydrolases"/>
    <property type="match status" value="1"/>
</dbReference>
<keyword evidence="4" id="KW-1185">Reference proteome</keyword>
<name>A0A9W9BSN8_9HYPO</name>
<reference evidence="3" key="1">
    <citation type="submission" date="2022-10" db="EMBL/GenBank/DDBJ databases">
        <title>Tapping the CABI collections for fungal endophytes: first genome assemblies for Collariella, Neodidymelliopsis, Ascochyta clinopodiicola, Didymella pomorum, Didymosphaeria variabile, Neocosmospora piperis and Neocucurbitaria cava.</title>
        <authorList>
            <person name="Hill R."/>
        </authorList>
    </citation>
    <scope>NUCLEOTIDE SEQUENCE</scope>
    <source>
        <strain evidence="3">IMI 366586</strain>
    </source>
</reference>
<dbReference type="Proteomes" id="UP001140502">
    <property type="component" value="Unassembled WGS sequence"/>
</dbReference>